<dbReference type="SUPFAM" id="SSF69318">
    <property type="entry name" value="Integrin alpha N-terminal domain"/>
    <property type="match status" value="1"/>
</dbReference>
<protein>
    <recommendedName>
        <fullName evidence="3">VCBS repeat-containing protein</fullName>
    </recommendedName>
</protein>
<dbReference type="RefSeq" id="WP_344638096.1">
    <property type="nucleotide sequence ID" value="NZ_BAAATR010000019.1"/>
</dbReference>
<dbReference type="Proteomes" id="UP001500305">
    <property type="component" value="Unassembled WGS sequence"/>
</dbReference>
<comment type="caution">
    <text evidence="1">The sequence shown here is derived from an EMBL/GenBank/DDBJ whole genome shotgun (WGS) entry which is preliminary data.</text>
</comment>
<evidence type="ECO:0008006" key="3">
    <source>
        <dbReference type="Google" id="ProtNLM"/>
    </source>
</evidence>
<evidence type="ECO:0000313" key="2">
    <source>
        <dbReference type="Proteomes" id="UP001500305"/>
    </source>
</evidence>
<dbReference type="InterPro" id="IPR028994">
    <property type="entry name" value="Integrin_alpha_N"/>
</dbReference>
<accession>A0ABP5R9Y0</accession>
<reference evidence="2" key="1">
    <citation type="journal article" date="2019" name="Int. J. Syst. Evol. Microbiol.">
        <title>The Global Catalogue of Microorganisms (GCM) 10K type strain sequencing project: providing services to taxonomists for standard genome sequencing and annotation.</title>
        <authorList>
            <consortium name="The Broad Institute Genomics Platform"/>
            <consortium name="The Broad Institute Genome Sequencing Center for Infectious Disease"/>
            <person name="Wu L."/>
            <person name="Ma J."/>
        </authorList>
    </citation>
    <scope>NUCLEOTIDE SEQUENCE [LARGE SCALE GENOMIC DNA]</scope>
    <source>
        <strain evidence="2">JCM 7356</strain>
    </source>
</reference>
<evidence type="ECO:0000313" key="1">
    <source>
        <dbReference type="EMBL" id="GAA2254775.1"/>
    </source>
</evidence>
<keyword evidence="2" id="KW-1185">Reference proteome</keyword>
<organism evidence="1 2">
    <name type="scientific">Kitasatospora cystarginea</name>
    <dbReference type="NCBI Taxonomy" id="58350"/>
    <lineage>
        <taxon>Bacteria</taxon>
        <taxon>Bacillati</taxon>
        <taxon>Actinomycetota</taxon>
        <taxon>Actinomycetes</taxon>
        <taxon>Kitasatosporales</taxon>
        <taxon>Streptomycetaceae</taxon>
        <taxon>Kitasatospora</taxon>
    </lineage>
</organism>
<gene>
    <name evidence="1" type="ORF">GCM10010430_43170</name>
</gene>
<proteinExistence type="predicted"/>
<name>A0ABP5R9Y0_9ACTN</name>
<sequence>MPPPPRRCQDLRRALIRRTHIGSLALWARERATGTLRTYPVGKLADGTYDFSALADPASGTVAGTFPVDEYPTLASVGDIDGDGVPDLYAVTAERHLLTFHGFTAPKDLGVLS</sequence>
<dbReference type="EMBL" id="BAAATR010000019">
    <property type="protein sequence ID" value="GAA2254775.1"/>
    <property type="molecule type" value="Genomic_DNA"/>
</dbReference>